<organism evidence="2 3">
    <name type="scientific">Hungatella hathewayi WAL-18680</name>
    <dbReference type="NCBI Taxonomy" id="742737"/>
    <lineage>
        <taxon>Bacteria</taxon>
        <taxon>Bacillati</taxon>
        <taxon>Bacillota</taxon>
        <taxon>Clostridia</taxon>
        <taxon>Lachnospirales</taxon>
        <taxon>Lachnospiraceae</taxon>
        <taxon>Hungatella</taxon>
    </lineage>
</organism>
<evidence type="ECO:0000259" key="1">
    <source>
        <dbReference type="Pfam" id="PF05685"/>
    </source>
</evidence>
<dbReference type="EMBL" id="ADLN01000120">
    <property type="protein sequence ID" value="EHI57367.1"/>
    <property type="molecule type" value="Genomic_DNA"/>
</dbReference>
<dbReference type="OrthoDB" id="9808428at2"/>
<dbReference type="InterPro" id="IPR011335">
    <property type="entry name" value="Restrct_endonuc-II-like"/>
</dbReference>
<evidence type="ECO:0000313" key="2">
    <source>
        <dbReference type="EMBL" id="EHI57367.1"/>
    </source>
</evidence>
<gene>
    <name evidence="2" type="ORF">HMPREF9473_04476</name>
</gene>
<accession>G5ILU8</accession>
<sequence>MREALLEMSTIEDVYALPDGERAELIDGVLYMMSTPTRKHQRIIVETLYVFNKHIKEHGGNCEVDIAPFGVYLFDDDSTYLEPDIIVICDGGKLDNKGCHGAPDLVIEVSSPSTRSRDCLLKLRKYEAAGVREYWIIDQERELIDVYRFEKECVDKYSFNDQVPTDILEGLSVDFSAMNIR</sequence>
<dbReference type="SUPFAM" id="SSF52980">
    <property type="entry name" value="Restriction endonuclease-like"/>
    <property type="match status" value="1"/>
</dbReference>
<dbReference type="PANTHER" id="PTHR34107">
    <property type="entry name" value="SLL0198 PROTEIN-RELATED"/>
    <property type="match status" value="1"/>
</dbReference>
<evidence type="ECO:0000313" key="3">
    <source>
        <dbReference type="Proteomes" id="UP000005384"/>
    </source>
</evidence>
<comment type="caution">
    <text evidence="2">The sequence shown here is derived from an EMBL/GenBank/DDBJ whole genome shotgun (WGS) entry which is preliminary data.</text>
</comment>
<feature type="domain" description="Putative restriction endonuclease" evidence="1">
    <location>
        <begin position="12"/>
        <end position="172"/>
    </location>
</feature>
<dbReference type="AlphaFoldDB" id="G5ILU8"/>
<protein>
    <recommendedName>
        <fullName evidence="1">Putative restriction endonuclease domain-containing protein</fullName>
    </recommendedName>
</protein>
<dbReference type="Pfam" id="PF05685">
    <property type="entry name" value="Uma2"/>
    <property type="match status" value="1"/>
</dbReference>
<dbReference type="CDD" id="cd06260">
    <property type="entry name" value="DUF820-like"/>
    <property type="match status" value="1"/>
</dbReference>
<dbReference type="RefSeq" id="WP_006782464.1">
    <property type="nucleotide sequence ID" value="NZ_CP040506.1"/>
</dbReference>
<dbReference type="PATRIC" id="fig|742737.3.peg.4461"/>
<keyword evidence="3" id="KW-1185">Reference proteome</keyword>
<proteinExistence type="predicted"/>
<dbReference type="HOGENOM" id="CLU_076312_0_2_9"/>
<dbReference type="InterPro" id="IPR008538">
    <property type="entry name" value="Uma2"/>
</dbReference>
<dbReference type="InterPro" id="IPR012296">
    <property type="entry name" value="Nuclease_put_TT1808"/>
</dbReference>
<reference evidence="2 3" key="1">
    <citation type="submission" date="2011-08" db="EMBL/GenBank/DDBJ databases">
        <title>The Genome Sequence of Clostridium hathewayi WAL-18680.</title>
        <authorList>
            <consortium name="The Broad Institute Genome Sequencing Platform"/>
            <person name="Earl A."/>
            <person name="Ward D."/>
            <person name="Feldgarden M."/>
            <person name="Gevers D."/>
            <person name="Finegold S.M."/>
            <person name="Summanen P.H."/>
            <person name="Molitoris D.R."/>
            <person name="Song M."/>
            <person name="Daigneault M."/>
            <person name="Allen-Vercoe E."/>
            <person name="Young S.K."/>
            <person name="Zeng Q."/>
            <person name="Gargeya S."/>
            <person name="Fitzgerald M."/>
            <person name="Haas B."/>
            <person name="Abouelleil A."/>
            <person name="Alvarado L."/>
            <person name="Arachchi H.M."/>
            <person name="Berlin A."/>
            <person name="Brown A."/>
            <person name="Chapman S.B."/>
            <person name="Chen Z."/>
            <person name="Dunbar C."/>
            <person name="Freedman E."/>
            <person name="Gearin G."/>
            <person name="Gellesch M."/>
            <person name="Goldberg J."/>
            <person name="Griggs A."/>
            <person name="Gujja S."/>
            <person name="Heiman D."/>
            <person name="Howarth C."/>
            <person name="Larson L."/>
            <person name="Lui A."/>
            <person name="MacDonald P.J.P."/>
            <person name="Montmayeur A."/>
            <person name="Murphy C."/>
            <person name="Neiman D."/>
            <person name="Pearson M."/>
            <person name="Priest M."/>
            <person name="Roberts A."/>
            <person name="Saif S."/>
            <person name="Shea T."/>
            <person name="Shenoy N."/>
            <person name="Sisk P."/>
            <person name="Stolte C."/>
            <person name="Sykes S."/>
            <person name="Wortman J."/>
            <person name="Nusbaum C."/>
            <person name="Birren B."/>
        </authorList>
    </citation>
    <scope>NUCLEOTIDE SEQUENCE [LARGE SCALE GENOMIC DNA]</scope>
    <source>
        <strain evidence="2 3">WAL-18680</strain>
    </source>
</reference>
<dbReference type="Gene3D" id="3.90.1570.10">
    <property type="entry name" value="tt1808, chain A"/>
    <property type="match status" value="1"/>
</dbReference>
<dbReference type="PANTHER" id="PTHR34107:SF4">
    <property type="entry name" value="SLL1222 PROTEIN"/>
    <property type="match status" value="1"/>
</dbReference>
<name>G5ILU8_9FIRM</name>
<dbReference type="Proteomes" id="UP000005384">
    <property type="component" value="Unassembled WGS sequence"/>
</dbReference>